<proteinExistence type="inferred from homology"/>
<reference evidence="5" key="1">
    <citation type="submission" date="2017-02" db="UniProtKB">
        <authorList>
            <consortium name="WormBaseParasite"/>
        </authorList>
    </citation>
    <scope>IDENTIFICATION</scope>
</reference>
<accession>A0A0N4YZ61</accession>
<evidence type="ECO:0000313" key="3">
    <source>
        <dbReference type="EMBL" id="VDL87435.1"/>
    </source>
</evidence>
<gene>
    <name evidence="3" type="ORF">NBR_LOCUS22534</name>
</gene>
<keyword evidence="1" id="KW-0808">Transferase</keyword>
<evidence type="ECO:0000256" key="1">
    <source>
        <dbReference type="RuleBase" id="RU364016"/>
    </source>
</evidence>
<protein>
    <recommendedName>
        <fullName evidence="1">Hexosyltransferase</fullName>
        <ecNumber evidence="1">2.4.1.-</ecNumber>
    </recommendedName>
</protein>
<comment type="subcellular location">
    <subcellularLocation>
        <location evidence="1">Golgi apparatus</location>
        <location evidence="1">Golgi stack membrane</location>
        <topology evidence="1">Single-pass type II membrane protein</topology>
    </subcellularLocation>
</comment>
<reference evidence="3 4" key="2">
    <citation type="submission" date="2018-11" db="EMBL/GenBank/DDBJ databases">
        <authorList>
            <consortium name="Pathogen Informatics"/>
        </authorList>
    </citation>
    <scope>NUCLEOTIDE SEQUENCE [LARGE SCALE GENOMIC DNA]</scope>
</reference>
<name>A0A0N4YZ61_NIPBR</name>
<feature type="compositionally biased region" description="Basic and acidic residues" evidence="2">
    <location>
        <begin position="1"/>
        <end position="28"/>
    </location>
</feature>
<dbReference type="STRING" id="27835.A0A0N4YZ61"/>
<dbReference type="WBParaSite" id="NBR_0002253301-mRNA-1">
    <property type="protein sequence ID" value="NBR_0002253301-mRNA-1"/>
    <property type="gene ID" value="NBR_0002253301"/>
</dbReference>
<keyword evidence="1" id="KW-0333">Golgi apparatus</keyword>
<dbReference type="GO" id="GO:0032580">
    <property type="term" value="C:Golgi cisterna membrane"/>
    <property type="evidence" value="ECO:0007669"/>
    <property type="project" value="UniProtKB-SubCell"/>
</dbReference>
<feature type="region of interest" description="Disordered" evidence="2">
    <location>
        <begin position="1"/>
        <end position="33"/>
    </location>
</feature>
<dbReference type="EC" id="2.4.1.-" evidence="1"/>
<sequence>MDVEEHEVPVDQKEARDAALARLRDSSPPKRKRPLIVQKVGAVNFVAKLSYHQRTCDSDMVEDDYSRCMASKRENIAAKDQLARLLFHEE</sequence>
<comment type="similarity">
    <text evidence="1">Belongs to the chondroitin N-acetylgalactosaminyltransferase family.</text>
</comment>
<keyword evidence="4" id="KW-1185">Reference proteome</keyword>
<keyword evidence="1" id="KW-0735">Signal-anchor</keyword>
<dbReference type="GO" id="GO:0008376">
    <property type="term" value="F:acetylgalactosaminyltransferase activity"/>
    <property type="evidence" value="ECO:0007669"/>
    <property type="project" value="InterPro"/>
</dbReference>
<evidence type="ECO:0000256" key="2">
    <source>
        <dbReference type="SAM" id="MobiDB-lite"/>
    </source>
</evidence>
<dbReference type="AlphaFoldDB" id="A0A0N4YZ61"/>
<dbReference type="EMBL" id="UYSL01028294">
    <property type="protein sequence ID" value="VDL87435.1"/>
    <property type="molecule type" value="Genomic_DNA"/>
</dbReference>
<evidence type="ECO:0000313" key="5">
    <source>
        <dbReference type="WBParaSite" id="NBR_0002253301-mRNA-1"/>
    </source>
</evidence>
<organism evidence="5">
    <name type="scientific">Nippostrongylus brasiliensis</name>
    <name type="common">Rat hookworm</name>
    <dbReference type="NCBI Taxonomy" id="27835"/>
    <lineage>
        <taxon>Eukaryota</taxon>
        <taxon>Metazoa</taxon>
        <taxon>Ecdysozoa</taxon>
        <taxon>Nematoda</taxon>
        <taxon>Chromadorea</taxon>
        <taxon>Rhabditida</taxon>
        <taxon>Rhabditina</taxon>
        <taxon>Rhabditomorpha</taxon>
        <taxon>Strongyloidea</taxon>
        <taxon>Heligmosomidae</taxon>
        <taxon>Nippostrongylus</taxon>
    </lineage>
</organism>
<evidence type="ECO:0000313" key="4">
    <source>
        <dbReference type="Proteomes" id="UP000271162"/>
    </source>
</evidence>
<keyword evidence="1" id="KW-0812">Transmembrane</keyword>
<dbReference type="Pfam" id="PF05679">
    <property type="entry name" value="CHGN"/>
    <property type="match status" value="1"/>
</dbReference>
<dbReference type="InterPro" id="IPR008428">
    <property type="entry name" value="Chond_GalNAc"/>
</dbReference>
<dbReference type="Proteomes" id="UP000271162">
    <property type="component" value="Unassembled WGS sequence"/>
</dbReference>